<dbReference type="AlphaFoldDB" id="A0A426WVZ2"/>
<sequence length="78" mass="8238">ARRRRGQLPLCQALMPSGGTSQASGVAWRKRCPCWWPLLPAAALASGSPDRMAAPCVLATATCSLAVGDYPLWSCHGQ</sequence>
<protein>
    <submittedName>
        <fullName evidence="1">Uncharacterized protein</fullName>
    </submittedName>
</protein>
<feature type="non-terminal residue" evidence="1">
    <location>
        <position position="1"/>
    </location>
</feature>
<organism evidence="1 2">
    <name type="scientific">Ensete ventricosum</name>
    <name type="common">Abyssinian banana</name>
    <name type="synonym">Musa ensete</name>
    <dbReference type="NCBI Taxonomy" id="4639"/>
    <lineage>
        <taxon>Eukaryota</taxon>
        <taxon>Viridiplantae</taxon>
        <taxon>Streptophyta</taxon>
        <taxon>Embryophyta</taxon>
        <taxon>Tracheophyta</taxon>
        <taxon>Spermatophyta</taxon>
        <taxon>Magnoliopsida</taxon>
        <taxon>Liliopsida</taxon>
        <taxon>Zingiberales</taxon>
        <taxon>Musaceae</taxon>
        <taxon>Ensete</taxon>
    </lineage>
</organism>
<evidence type="ECO:0000313" key="1">
    <source>
        <dbReference type="EMBL" id="RRT31416.1"/>
    </source>
</evidence>
<proteinExistence type="predicted"/>
<comment type="caution">
    <text evidence="1">The sequence shown here is derived from an EMBL/GenBank/DDBJ whole genome shotgun (WGS) entry which is preliminary data.</text>
</comment>
<dbReference type="Proteomes" id="UP000287651">
    <property type="component" value="Unassembled WGS sequence"/>
</dbReference>
<accession>A0A426WVZ2</accession>
<gene>
    <name evidence="1" type="ORF">B296_00056995</name>
</gene>
<reference evidence="1 2" key="1">
    <citation type="journal article" date="2014" name="Agronomy (Basel)">
        <title>A Draft Genome Sequence for Ensete ventricosum, the Drought-Tolerant Tree Against Hunger.</title>
        <authorList>
            <person name="Harrison J."/>
            <person name="Moore K.A."/>
            <person name="Paszkiewicz K."/>
            <person name="Jones T."/>
            <person name="Grant M."/>
            <person name="Ambacheew D."/>
            <person name="Muzemil S."/>
            <person name="Studholme D.J."/>
        </authorList>
    </citation>
    <scope>NUCLEOTIDE SEQUENCE [LARGE SCALE GENOMIC DNA]</scope>
</reference>
<evidence type="ECO:0000313" key="2">
    <source>
        <dbReference type="Proteomes" id="UP000287651"/>
    </source>
</evidence>
<name>A0A426WVZ2_ENSVE</name>
<dbReference type="EMBL" id="AMZH03040120">
    <property type="protein sequence ID" value="RRT31416.1"/>
    <property type="molecule type" value="Genomic_DNA"/>
</dbReference>